<protein>
    <recommendedName>
        <fullName evidence="8">Transcription factor domain-containing protein</fullName>
    </recommendedName>
</protein>
<dbReference type="GO" id="GO:0000976">
    <property type="term" value="F:transcription cis-regulatory region binding"/>
    <property type="evidence" value="ECO:0007669"/>
    <property type="project" value="TreeGrafter"/>
</dbReference>
<evidence type="ECO:0008006" key="8">
    <source>
        <dbReference type="Google" id="ProtNLM"/>
    </source>
</evidence>
<dbReference type="AlphaFoldDB" id="A0A194WT02"/>
<comment type="subcellular location">
    <subcellularLocation>
        <location evidence="1">Nucleus</location>
    </subcellularLocation>
</comment>
<name>A0A194WT02_MOLSC</name>
<dbReference type="EMBL" id="KQ947427">
    <property type="protein sequence ID" value="KUJ11090.1"/>
    <property type="molecule type" value="Genomic_DNA"/>
</dbReference>
<accession>A0A194WT02</accession>
<dbReference type="InterPro" id="IPR051089">
    <property type="entry name" value="prtT"/>
</dbReference>
<keyword evidence="2" id="KW-0805">Transcription regulation</keyword>
<evidence type="ECO:0000256" key="2">
    <source>
        <dbReference type="ARBA" id="ARBA00023015"/>
    </source>
</evidence>
<keyword evidence="5" id="KW-0539">Nucleus</keyword>
<dbReference type="GO" id="GO:0000981">
    <property type="term" value="F:DNA-binding transcription factor activity, RNA polymerase II-specific"/>
    <property type="evidence" value="ECO:0007669"/>
    <property type="project" value="TreeGrafter"/>
</dbReference>
<keyword evidence="4" id="KW-0804">Transcription</keyword>
<evidence type="ECO:0000256" key="1">
    <source>
        <dbReference type="ARBA" id="ARBA00004123"/>
    </source>
</evidence>
<evidence type="ECO:0000256" key="5">
    <source>
        <dbReference type="ARBA" id="ARBA00023242"/>
    </source>
</evidence>
<keyword evidence="7" id="KW-1185">Reference proteome</keyword>
<dbReference type="InParanoid" id="A0A194WT02"/>
<dbReference type="CDD" id="cd12148">
    <property type="entry name" value="fungal_TF_MHR"/>
    <property type="match status" value="1"/>
</dbReference>
<dbReference type="GO" id="GO:0005634">
    <property type="term" value="C:nucleus"/>
    <property type="evidence" value="ECO:0007669"/>
    <property type="project" value="UniProtKB-SubCell"/>
</dbReference>
<evidence type="ECO:0000256" key="4">
    <source>
        <dbReference type="ARBA" id="ARBA00023163"/>
    </source>
</evidence>
<dbReference type="PANTHER" id="PTHR31845:SF17">
    <property type="entry name" value="ZN(II)2CYS6 TRANSCRIPTION FACTOR (EUROFUNG)"/>
    <property type="match status" value="1"/>
</dbReference>
<reference evidence="6 7" key="1">
    <citation type="submission" date="2015-10" db="EMBL/GenBank/DDBJ databases">
        <title>Full genome of DAOMC 229536 Phialocephala scopiformis, a fungal endophyte of spruce producing the potent anti-insectan compound rugulosin.</title>
        <authorList>
            <consortium name="DOE Joint Genome Institute"/>
            <person name="Walker A.K."/>
            <person name="Frasz S.L."/>
            <person name="Seifert K.A."/>
            <person name="Miller J.D."/>
            <person name="Mondo S.J."/>
            <person name="Labutti K."/>
            <person name="Lipzen A."/>
            <person name="Dockter R."/>
            <person name="Kennedy M."/>
            <person name="Grigoriev I.V."/>
            <person name="Spatafora J.W."/>
        </authorList>
    </citation>
    <scope>NUCLEOTIDE SEQUENCE [LARGE SCALE GENOMIC DNA]</scope>
    <source>
        <strain evidence="6 7">CBS 120377</strain>
    </source>
</reference>
<sequence>MEANSGAASPHILPSLSLRKRKRQSAVTPENPFLLSPAQSYRGEDGLGISRRDMKDMIALFQQRHVPYIAVFRAQEFQDLDYIIDHEPRFAYAMCYVTARYLPGGKEIREALLPEVSLIPKDVYTAKVGVHHDDDMCLLKALTVLYAYADLTPPSQAARPSGKENLLYWSLKSAAEMYAFRLSLHRSIQELKLDMAANSGNIYTTKSFQRYTYWLFLYSMSHYCSLVTGTPPTMRVDLSIRAISGLLDQLGRYPEYPTNLFGAVEIYLIWEQTSTAHPQLGEWWCLPDPTERANEDLTESLLNEADRAIDEWYAKWWPYMSSEPRGSFLDYHGRFTRFCLASYAIKCLRISSEGLTQLQRSQLQRCVSCANHVLEFPLTRGTIEKDNLRYVDDAACIIVSFCCVFLLSACQAFPSELVNVSECLENVTDAANLMVELAINQDHKPHYQGSFLLKRVETLKAALEMSRLHEQHEPNVTDNSDVRLSPAATGENSKLLLEGFDQLFHEDGLFGLEPIWDFSMLFPGT</sequence>
<evidence type="ECO:0000313" key="6">
    <source>
        <dbReference type="EMBL" id="KUJ11090.1"/>
    </source>
</evidence>
<keyword evidence="3" id="KW-0238">DNA-binding</keyword>
<dbReference type="PANTHER" id="PTHR31845">
    <property type="entry name" value="FINGER DOMAIN PROTEIN, PUTATIVE-RELATED"/>
    <property type="match status" value="1"/>
</dbReference>
<dbReference type="KEGG" id="psco:LY89DRAFT_739303"/>
<gene>
    <name evidence="6" type="ORF">LY89DRAFT_739303</name>
</gene>
<evidence type="ECO:0000313" key="7">
    <source>
        <dbReference type="Proteomes" id="UP000070700"/>
    </source>
</evidence>
<organism evidence="6 7">
    <name type="scientific">Mollisia scopiformis</name>
    <name type="common">Conifer needle endophyte fungus</name>
    <name type="synonym">Phialocephala scopiformis</name>
    <dbReference type="NCBI Taxonomy" id="149040"/>
    <lineage>
        <taxon>Eukaryota</taxon>
        <taxon>Fungi</taxon>
        <taxon>Dikarya</taxon>
        <taxon>Ascomycota</taxon>
        <taxon>Pezizomycotina</taxon>
        <taxon>Leotiomycetes</taxon>
        <taxon>Helotiales</taxon>
        <taxon>Mollisiaceae</taxon>
        <taxon>Mollisia</taxon>
    </lineage>
</organism>
<dbReference type="RefSeq" id="XP_018065445.1">
    <property type="nucleotide sequence ID" value="XM_018220450.1"/>
</dbReference>
<proteinExistence type="predicted"/>
<dbReference type="GeneID" id="28830176"/>
<dbReference type="OrthoDB" id="39175at2759"/>
<evidence type="ECO:0000256" key="3">
    <source>
        <dbReference type="ARBA" id="ARBA00023125"/>
    </source>
</evidence>
<dbReference type="Proteomes" id="UP000070700">
    <property type="component" value="Unassembled WGS sequence"/>
</dbReference>